<dbReference type="AlphaFoldDB" id="A0AAF3EIK8"/>
<accession>A0AAF3EIK8</accession>
<evidence type="ECO:0000313" key="4">
    <source>
        <dbReference type="WBParaSite" id="MBELARI_LOCUS13810"/>
    </source>
</evidence>
<organism evidence="3 4">
    <name type="scientific">Mesorhabditis belari</name>
    <dbReference type="NCBI Taxonomy" id="2138241"/>
    <lineage>
        <taxon>Eukaryota</taxon>
        <taxon>Metazoa</taxon>
        <taxon>Ecdysozoa</taxon>
        <taxon>Nematoda</taxon>
        <taxon>Chromadorea</taxon>
        <taxon>Rhabditida</taxon>
        <taxon>Rhabditina</taxon>
        <taxon>Rhabditomorpha</taxon>
        <taxon>Rhabditoidea</taxon>
        <taxon>Rhabditidae</taxon>
        <taxon>Mesorhabditinae</taxon>
        <taxon>Mesorhabditis</taxon>
    </lineage>
</organism>
<keyword evidence="3" id="KW-1185">Reference proteome</keyword>
<sequence length="308" mass="34705">MLFAVLEILVLFSSVHSFSCSSGSEQFPQENKCLYTIGENQFYSGALRDCFKKGGSVVKIGNALENSFTFIKLAQSNFSQISPYIGVERSPNGNGTWIYSDGTPLTYSNWAQDEPKLGNVCVVMDPSNGQWKTSDCSVARPYFCSSETEKTPTCSPGWKYFNETGFCYYLQDFTYSDGIHWQLYNWTTAESLCQGMKAHLVSIHSKAEDDFVFDLIASNVANDTTAAGLPCNWQWAWIGYYGQGILGDNSTWTDRTRMDYNGYMWGAVSSPSFWVMGNDQSCFYPKYWVPLSSNGRDPYARFVCKIKP</sequence>
<feature type="domain" description="C-type lectin" evidence="2">
    <location>
        <begin position="163"/>
        <end position="305"/>
    </location>
</feature>
<dbReference type="CDD" id="cd00037">
    <property type="entry name" value="CLECT"/>
    <property type="match status" value="1"/>
</dbReference>
<proteinExistence type="predicted"/>
<dbReference type="SMART" id="SM00034">
    <property type="entry name" value="CLECT"/>
    <property type="match status" value="2"/>
</dbReference>
<keyword evidence="1" id="KW-0732">Signal</keyword>
<feature type="chain" id="PRO_5041992168" description="C-type lectin domain-containing protein" evidence="1">
    <location>
        <begin position="18"/>
        <end position="308"/>
    </location>
</feature>
<dbReference type="WBParaSite" id="MBELARI_LOCUS13810">
    <property type="protein sequence ID" value="MBELARI_LOCUS13810"/>
    <property type="gene ID" value="MBELARI_LOCUS13810"/>
</dbReference>
<dbReference type="Proteomes" id="UP000887575">
    <property type="component" value="Unassembled WGS sequence"/>
</dbReference>
<dbReference type="InterPro" id="IPR050111">
    <property type="entry name" value="C-type_lectin/snaclec_domain"/>
</dbReference>
<dbReference type="InterPro" id="IPR016187">
    <property type="entry name" value="CTDL_fold"/>
</dbReference>
<dbReference type="SUPFAM" id="SSF56436">
    <property type="entry name" value="C-type lectin-like"/>
    <property type="match status" value="2"/>
</dbReference>
<dbReference type="PROSITE" id="PS50041">
    <property type="entry name" value="C_TYPE_LECTIN_2"/>
    <property type="match status" value="2"/>
</dbReference>
<dbReference type="InterPro" id="IPR016186">
    <property type="entry name" value="C-type_lectin-like/link_sf"/>
</dbReference>
<protein>
    <recommendedName>
        <fullName evidence="2">C-type lectin domain-containing protein</fullName>
    </recommendedName>
</protein>
<evidence type="ECO:0000313" key="3">
    <source>
        <dbReference type="Proteomes" id="UP000887575"/>
    </source>
</evidence>
<evidence type="ECO:0000259" key="2">
    <source>
        <dbReference type="PROSITE" id="PS50041"/>
    </source>
</evidence>
<evidence type="ECO:0000256" key="1">
    <source>
        <dbReference type="SAM" id="SignalP"/>
    </source>
</evidence>
<dbReference type="Gene3D" id="3.10.100.10">
    <property type="entry name" value="Mannose-Binding Protein A, subunit A"/>
    <property type="match status" value="2"/>
</dbReference>
<dbReference type="Pfam" id="PF00059">
    <property type="entry name" value="Lectin_C"/>
    <property type="match status" value="2"/>
</dbReference>
<name>A0AAF3EIK8_9BILA</name>
<feature type="domain" description="C-type lectin" evidence="2">
    <location>
        <begin position="29"/>
        <end position="145"/>
    </location>
</feature>
<dbReference type="InterPro" id="IPR001304">
    <property type="entry name" value="C-type_lectin-like"/>
</dbReference>
<feature type="signal peptide" evidence="1">
    <location>
        <begin position="1"/>
        <end position="17"/>
    </location>
</feature>
<reference evidence="4" key="1">
    <citation type="submission" date="2024-02" db="UniProtKB">
        <authorList>
            <consortium name="WormBaseParasite"/>
        </authorList>
    </citation>
    <scope>IDENTIFICATION</scope>
</reference>
<dbReference type="PANTHER" id="PTHR22803">
    <property type="entry name" value="MANNOSE, PHOSPHOLIPASE, LECTIN RECEPTOR RELATED"/>
    <property type="match status" value="1"/>
</dbReference>